<keyword evidence="1" id="KW-0812">Transmembrane</keyword>
<feature type="transmembrane region" description="Helical" evidence="1">
    <location>
        <begin position="22"/>
        <end position="39"/>
    </location>
</feature>
<gene>
    <name evidence="2" type="ORF">SAMN05192553_101611</name>
</gene>
<proteinExistence type="predicted"/>
<dbReference type="STRING" id="1416801.SAMN05192553_101611"/>
<organism evidence="2 3">
    <name type="scientific">Cyclobacterium xiamenense</name>
    <dbReference type="NCBI Taxonomy" id="1297121"/>
    <lineage>
        <taxon>Bacteria</taxon>
        <taxon>Pseudomonadati</taxon>
        <taxon>Bacteroidota</taxon>
        <taxon>Cytophagia</taxon>
        <taxon>Cytophagales</taxon>
        <taxon>Cyclobacteriaceae</taxon>
        <taxon>Cyclobacterium</taxon>
    </lineage>
</organism>
<sequence length="40" mass="4501">MNVTSGNVCKNTFSEKGYTIDFYPFIVSLYAVGAGWFLYP</sequence>
<evidence type="ECO:0000313" key="2">
    <source>
        <dbReference type="EMBL" id="SEI86787.1"/>
    </source>
</evidence>
<name>A0A1H6UAX0_9BACT</name>
<dbReference type="Proteomes" id="UP000199403">
    <property type="component" value="Unassembled WGS sequence"/>
</dbReference>
<evidence type="ECO:0000256" key="1">
    <source>
        <dbReference type="SAM" id="Phobius"/>
    </source>
</evidence>
<protein>
    <submittedName>
        <fullName evidence="2">Uncharacterized protein</fullName>
    </submittedName>
</protein>
<keyword evidence="3" id="KW-1185">Reference proteome</keyword>
<keyword evidence="1" id="KW-1133">Transmembrane helix</keyword>
<evidence type="ECO:0000313" key="3">
    <source>
        <dbReference type="Proteomes" id="UP000199403"/>
    </source>
</evidence>
<dbReference type="EMBL" id="FNZH01000001">
    <property type="protein sequence ID" value="SEI86787.1"/>
    <property type="molecule type" value="Genomic_DNA"/>
</dbReference>
<keyword evidence="1" id="KW-0472">Membrane</keyword>
<dbReference type="AlphaFoldDB" id="A0A1H6UAX0"/>
<accession>A0A1H6UAX0</accession>
<reference evidence="3" key="1">
    <citation type="submission" date="2016-10" db="EMBL/GenBank/DDBJ databases">
        <authorList>
            <person name="Varghese N."/>
            <person name="Submissions S."/>
        </authorList>
    </citation>
    <scope>NUCLEOTIDE SEQUENCE [LARGE SCALE GENOMIC DNA]</scope>
    <source>
        <strain evidence="3">IBRC-M 10761</strain>
    </source>
</reference>